<keyword evidence="3" id="KW-1185">Reference proteome</keyword>
<evidence type="ECO:0008006" key="4">
    <source>
        <dbReference type="Google" id="ProtNLM"/>
    </source>
</evidence>
<comment type="caution">
    <text evidence="2">The sequence shown here is derived from an EMBL/GenBank/DDBJ whole genome shotgun (WGS) entry which is preliminary data.</text>
</comment>
<dbReference type="AlphaFoldDB" id="A0A5C8KBX9"/>
<proteinExistence type="predicted"/>
<name>A0A5C8KBX9_9BACT</name>
<protein>
    <recommendedName>
        <fullName evidence="4">LPS export ABC transporter periplasmic protein LptC</fullName>
    </recommendedName>
</protein>
<evidence type="ECO:0000313" key="2">
    <source>
        <dbReference type="EMBL" id="TXK51303.1"/>
    </source>
</evidence>
<reference evidence="2 3" key="1">
    <citation type="submission" date="2019-08" db="EMBL/GenBank/DDBJ databases">
        <authorList>
            <person name="Shi S."/>
        </authorList>
    </citation>
    <scope>NUCLEOTIDE SEQUENCE [LARGE SCALE GENOMIC DNA]</scope>
    <source>
        <strain evidence="2 3">GY10130</strain>
    </source>
</reference>
<dbReference type="Proteomes" id="UP000321926">
    <property type="component" value="Unassembled WGS sequence"/>
</dbReference>
<evidence type="ECO:0000256" key="1">
    <source>
        <dbReference type="SAM" id="SignalP"/>
    </source>
</evidence>
<keyword evidence="1" id="KW-0732">Signal</keyword>
<sequence length="198" mass="22343">MRNKNYLVPFKTILILGSFVALVACERPAAPPSASAAASYDLTAYLNRQTERLQKEQPMVLKSVTTQHQQTETIETTDLDWTDELAIFQDVDLSRPALRDFYTETTTTLPNGNTQLLYTKSETSAAPVQYLQLQLTPGRQLQRLEAMVLDKNILFYSKRKIVLTANPAENSNISSYHIEGTQKLIFSDSLHYNIVANL</sequence>
<gene>
    <name evidence="2" type="ORF">FVR03_03585</name>
</gene>
<feature type="chain" id="PRO_5023118640" description="LPS export ABC transporter periplasmic protein LptC" evidence="1">
    <location>
        <begin position="30"/>
        <end position="198"/>
    </location>
</feature>
<organism evidence="2 3">
    <name type="scientific">Pontibacter qinzhouensis</name>
    <dbReference type="NCBI Taxonomy" id="2603253"/>
    <lineage>
        <taxon>Bacteria</taxon>
        <taxon>Pseudomonadati</taxon>
        <taxon>Bacteroidota</taxon>
        <taxon>Cytophagia</taxon>
        <taxon>Cytophagales</taxon>
        <taxon>Hymenobacteraceae</taxon>
        <taxon>Pontibacter</taxon>
    </lineage>
</organism>
<feature type="signal peptide" evidence="1">
    <location>
        <begin position="1"/>
        <end position="29"/>
    </location>
</feature>
<accession>A0A5C8KBX9</accession>
<dbReference type="EMBL" id="VRTY01000009">
    <property type="protein sequence ID" value="TXK51303.1"/>
    <property type="molecule type" value="Genomic_DNA"/>
</dbReference>
<dbReference type="PROSITE" id="PS51257">
    <property type="entry name" value="PROKAR_LIPOPROTEIN"/>
    <property type="match status" value="1"/>
</dbReference>
<evidence type="ECO:0000313" key="3">
    <source>
        <dbReference type="Proteomes" id="UP000321926"/>
    </source>
</evidence>